<reference evidence="3" key="1">
    <citation type="journal article" date="2004" name="Environ. Microbiol.">
        <title>The genome of Desulfotalea psychrophila, a sulfate-reducing bacterium from permanently cold Arctic sediments.</title>
        <authorList>
            <person name="Rabus R."/>
            <person name="Ruepp A."/>
            <person name="Frickey T."/>
            <person name="Rattei T."/>
            <person name="Fartmann B."/>
            <person name="Stark M."/>
            <person name="Bauer M."/>
            <person name="Zibat A."/>
            <person name="Lombardot T."/>
            <person name="Becker I."/>
            <person name="Amann J."/>
            <person name="Gellner K."/>
            <person name="Teeling H."/>
            <person name="Leuschner W.D."/>
            <person name="Gloeckner F.-O."/>
            <person name="Lupas A.N."/>
            <person name="Amann R."/>
            <person name="Klenk H.-P."/>
        </authorList>
    </citation>
    <scope>NUCLEOTIDE SEQUENCE [LARGE SCALE GENOMIC DNA]</scope>
    <source>
        <strain evidence="3">DSM 12343 / LSv54</strain>
    </source>
</reference>
<protein>
    <submittedName>
        <fullName evidence="2">Uncharacterized protein</fullName>
    </submittedName>
</protein>
<dbReference type="Proteomes" id="UP000000602">
    <property type="component" value="Chromosome"/>
</dbReference>
<evidence type="ECO:0000256" key="1">
    <source>
        <dbReference type="SAM" id="MobiDB-lite"/>
    </source>
</evidence>
<dbReference type="KEGG" id="dps:DP0304"/>
<gene>
    <name evidence="2" type="ordered locus">DP0304</name>
</gene>
<proteinExistence type="predicted"/>
<feature type="compositionally biased region" description="Low complexity" evidence="1">
    <location>
        <begin position="12"/>
        <end position="29"/>
    </location>
</feature>
<evidence type="ECO:0000313" key="2">
    <source>
        <dbReference type="EMBL" id="CAG35033.1"/>
    </source>
</evidence>
<name>Q6ARJ2_DESPS</name>
<feature type="region of interest" description="Disordered" evidence="1">
    <location>
        <begin position="1"/>
        <end position="62"/>
    </location>
</feature>
<sequence length="117" mass="13017">MAPASPAGNRHTSTSSSPLPLITALALPLHKQRNDIHRQSNSGNDRAKKAAQQREATPPELAKKTAKLGLRVDFIFHSPYNVTEYGRGANIRQCPPQTERRDGRYQPEVQLHLLKNS</sequence>
<keyword evidence="3" id="KW-1185">Reference proteome</keyword>
<dbReference type="HOGENOM" id="CLU_2081010_0_0_7"/>
<dbReference type="EMBL" id="CR522870">
    <property type="protein sequence ID" value="CAG35033.1"/>
    <property type="molecule type" value="Genomic_DNA"/>
</dbReference>
<accession>Q6ARJ2</accession>
<organism evidence="2 3">
    <name type="scientific">Desulfotalea psychrophila (strain LSv54 / DSM 12343)</name>
    <dbReference type="NCBI Taxonomy" id="177439"/>
    <lineage>
        <taxon>Bacteria</taxon>
        <taxon>Pseudomonadati</taxon>
        <taxon>Thermodesulfobacteriota</taxon>
        <taxon>Desulfobulbia</taxon>
        <taxon>Desulfobulbales</taxon>
        <taxon>Desulfocapsaceae</taxon>
        <taxon>Desulfotalea</taxon>
    </lineage>
</organism>
<dbReference type="AlphaFoldDB" id="Q6ARJ2"/>
<evidence type="ECO:0000313" key="3">
    <source>
        <dbReference type="Proteomes" id="UP000000602"/>
    </source>
</evidence>
<dbReference type="STRING" id="177439.DP0304"/>